<gene>
    <name evidence="1" type="ORF">Fcan01_23867</name>
</gene>
<comment type="caution">
    <text evidence="1">The sequence shown here is derived from an EMBL/GenBank/DDBJ whole genome shotgun (WGS) entry which is preliminary data.</text>
</comment>
<evidence type="ECO:0000313" key="2">
    <source>
        <dbReference type="Proteomes" id="UP000198287"/>
    </source>
</evidence>
<keyword evidence="2" id="KW-1185">Reference proteome</keyword>
<evidence type="ECO:0000313" key="1">
    <source>
        <dbReference type="EMBL" id="OXA41568.1"/>
    </source>
</evidence>
<dbReference type="AlphaFoldDB" id="A0A226D9M1"/>
<name>A0A226D9M1_FOLCA</name>
<reference evidence="1 2" key="1">
    <citation type="submission" date="2015-12" db="EMBL/GenBank/DDBJ databases">
        <title>The genome of Folsomia candida.</title>
        <authorList>
            <person name="Faddeeva A."/>
            <person name="Derks M.F."/>
            <person name="Anvar Y."/>
            <person name="Smit S."/>
            <person name="Van Straalen N."/>
            <person name="Roelofs D."/>
        </authorList>
    </citation>
    <scope>NUCLEOTIDE SEQUENCE [LARGE SCALE GENOMIC DNA]</scope>
    <source>
        <strain evidence="1 2">VU population</strain>
        <tissue evidence="1">Whole body</tissue>
    </source>
</reference>
<dbReference type="EMBL" id="LNIX01000029">
    <property type="protein sequence ID" value="OXA41568.1"/>
    <property type="molecule type" value="Genomic_DNA"/>
</dbReference>
<sequence>MSCCETCQTFLLVAEYPLGELNKKVCSAAVNLSQSIVPLVKEIVVGEFIKCSARADNTFYQHISGFNVSALSEIICHPTEVNQAAFKELVNTGSLSLRYKIPQPMCDILIDIGINWEAYDNHASIVHSCTTCRRMFANLQDPYECVAVPNQEGGGIIPPDFDSRGFTHVFGLHDDTTAWFIYEFNRPFGTVAIAFETIFQNISDLLKDLVKIYLGIKVRFTLNCTIAHLERLESKTVPFFTPFITLLQASAPLVEQVIVTAANYITASLNAYSSHGSMWALDGIHYLQVESLQFLSKRGGKYIPTPQHLSRKGIINIRTNSSCFAMSVAASLFLDRIRLEEAPDLEYDQLPGNQKRRHRHKWTDHESYMQIIQTLQDEGSVRFTEFIIPFQEAYYQLPVGQKIIVNVLKHSAGQLHMPEEYDVEALGDELVNKLAAEGINIGFLLNDDNLVEIRLKTLGAKFKLSTHLNQHLNLEDNFEFTEDTTEFNVPTITIPSDDPAPDSLPIPNAAAPARFAHVVVDIIESQRFGQNVRKVIPTFSRSDIKGRREIVFDSVQYLPVTCKEHKSMHVQICETFTPLTPPSSQPTVAVLHFRRQKI</sequence>
<protein>
    <submittedName>
        <fullName evidence="1">Uncharacterized protein</fullName>
    </submittedName>
</protein>
<dbReference type="Proteomes" id="UP000198287">
    <property type="component" value="Unassembled WGS sequence"/>
</dbReference>
<organism evidence="1 2">
    <name type="scientific">Folsomia candida</name>
    <name type="common">Springtail</name>
    <dbReference type="NCBI Taxonomy" id="158441"/>
    <lineage>
        <taxon>Eukaryota</taxon>
        <taxon>Metazoa</taxon>
        <taxon>Ecdysozoa</taxon>
        <taxon>Arthropoda</taxon>
        <taxon>Hexapoda</taxon>
        <taxon>Collembola</taxon>
        <taxon>Entomobryomorpha</taxon>
        <taxon>Isotomoidea</taxon>
        <taxon>Isotomidae</taxon>
        <taxon>Proisotominae</taxon>
        <taxon>Folsomia</taxon>
    </lineage>
</organism>
<accession>A0A226D9M1</accession>
<proteinExistence type="predicted"/>